<name>A0A0F9NFD9_9ZZZZ</name>
<protein>
    <recommendedName>
        <fullName evidence="2">Rubredoxin-like domain-containing protein</fullName>
    </recommendedName>
</protein>
<gene>
    <name evidence="1" type="ORF">LCGC14_1343410</name>
</gene>
<evidence type="ECO:0008006" key="2">
    <source>
        <dbReference type="Google" id="ProtNLM"/>
    </source>
</evidence>
<evidence type="ECO:0000313" key="1">
    <source>
        <dbReference type="EMBL" id="KKM80082.1"/>
    </source>
</evidence>
<organism evidence="1">
    <name type="scientific">marine sediment metagenome</name>
    <dbReference type="NCBI Taxonomy" id="412755"/>
    <lineage>
        <taxon>unclassified sequences</taxon>
        <taxon>metagenomes</taxon>
        <taxon>ecological metagenomes</taxon>
    </lineage>
</organism>
<proteinExistence type="predicted"/>
<accession>A0A0F9NFD9</accession>
<dbReference type="AlphaFoldDB" id="A0A0F9NFD9"/>
<sequence length="63" mass="7468">MNEDIYGLDVADTCKWRKNGFHFEDHDYYETGCDNMFQFNDAGPEENHFKFCPYCGSLIEMVE</sequence>
<comment type="caution">
    <text evidence="1">The sequence shown here is derived from an EMBL/GenBank/DDBJ whole genome shotgun (WGS) entry which is preliminary data.</text>
</comment>
<dbReference type="EMBL" id="LAZR01008236">
    <property type="protein sequence ID" value="KKM80082.1"/>
    <property type="molecule type" value="Genomic_DNA"/>
</dbReference>
<reference evidence="1" key="1">
    <citation type="journal article" date="2015" name="Nature">
        <title>Complex archaea that bridge the gap between prokaryotes and eukaryotes.</title>
        <authorList>
            <person name="Spang A."/>
            <person name="Saw J.H."/>
            <person name="Jorgensen S.L."/>
            <person name="Zaremba-Niedzwiedzka K."/>
            <person name="Martijn J."/>
            <person name="Lind A.E."/>
            <person name="van Eijk R."/>
            <person name="Schleper C."/>
            <person name="Guy L."/>
            <person name="Ettema T.J."/>
        </authorList>
    </citation>
    <scope>NUCLEOTIDE SEQUENCE</scope>
</reference>